<dbReference type="PROSITE" id="PS51375">
    <property type="entry name" value="PPR"/>
    <property type="match status" value="8"/>
</dbReference>
<evidence type="ECO:0000256" key="3">
    <source>
        <dbReference type="PROSITE-ProRule" id="PRU00708"/>
    </source>
</evidence>
<dbReference type="Pfam" id="PF13812">
    <property type="entry name" value="PPR_3"/>
    <property type="match status" value="2"/>
</dbReference>
<dbReference type="Proteomes" id="UP000541444">
    <property type="component" value="Unassembled WGS sequence"/>
</dbReference>
<feature type="repeat" description="PPR" evidence="3">
    <location>
        <begin position="159"/>
        <end position="189"/>
    </location>
</feature>
<dbReference type="GO" id="GO:0010019">
    <property type="term" value="P:chloroplast-nucleus signaling pathway"/>
    <property type="evidence" value="ECO:0007669"/>
    <property type="project" value="TreeGrafter"/>
</dbReference>
<comment type="caution">
    <text evidence="5">The sequence shown here is derived from an EMBL/GenBank/DDBJ whole genome shotgun (WGS) entry which is preliminary data.</text>
</comment>
<evidence type="ECO:0000313" key="6">
    <source>
        <dbReference type="Proteomes" id="UP000541444"/>
    </source>
</evidence>
<feature type="repeat" description="PPR" evidence="3">
    <location>
        <begin position="406"/>
        <end position="440"/>
    </location>
</feature>
<feature type="repeat" description="PPR" evidence="3">
    <location>
        <begin position="336"/>
        <end position="370"/>
    </location>
</feature>
<feature type="repeat" description="PPR" evidence="3">
    <location>
        <begin position="266"/>
        <end position="300"/>
    </location>
</feature>
<comment type="similarity">
    <text evidence="1">Belongs to the PPR family. P subfamily.</text>
</comment>
<feature type="compositionally biased region" description="Polar residues" evidence="4">
    <location>
        <begin position="26"/>
        <end position="37"/>
    </location>
</feature>
<dbReference type="PANTHER" id="PTHR47936">
    <property type="entry name" value="PPR_LONG DOMAIN-CONTAINING PROTEIN"/>
    <property type="match status" value="1"/>
</dbReference>
<evidence type="ECO:0000313" key="5">
    <source>
        <dbReference type="EMBL" id="KAF6144336.1"/>
    </source>
</evidence>
<feature type="repeat" description="PPR" evidence="3">
    <location>
        <begin position="301"/>
        <end position="331"/>
    </location>
</feature>
<feature type="region of interest" description="Disordered" evidence="4">
    <location>
        <begin position="21"/>
        <end position="58"/>
    </location>
</feature>
<dbReference type="GO" id="GO:0031930">
    <property type="term" value="P:mitochondria-nucleus signaling pathway"/>
    <property type="evidence" value="ECO:0007669"/>
    <property type="project" value="TreeGrafter"/>
</dbReference>
<evidence type="ECO:0000256" key="4">
    <source>
        <dbReference type="SAM" id="MobiDB-lite"/>
    </source>
</evidence>
<evidence type="ECO:0000256" key="2">
    <source>
        <dbReference type="ARBA" id="ARBA00022737"/>
    </source>
</evidence>
<dbReference type="InterPro" id="IPR002885">
    <property type="entry name" value="PPR_rpt"/>
</dbReference>
<evidence type="ECO:0008006" key="7">
    <source>
        <dbReference type="Google" id="ProtNLM"/>
    </source>
</evidence>
<dbReference type="AlphaFoldDB" id="A0A7J7LNV2"/>
<name>A0A7J7LNV2_9MAGN</name>
<organism evidence="5 6">
    <name type="scientific">Kingdonia uniflora</name>
    <dbReference type="NCBI Taxonomy" id="39325"/>
    <lineage>
        <taxon>Eukaryota</taxon>
        <taxon>Viridiplantae</taxon>
        <taxon>Streptophyta</taxon>
        <taxon>Embryophyta</taxon>
        <taxon>Tracheophyta</taxon>
        <taxon>Spermatophyta</taxon>
        <taxon>Magnoliopsida</taxon>
        <taxon>Ranunculales</taxon>
        <taxon>Circaeasteraceae</taxon>
        <taxon>Kingdonia</taxon>
    </lineage>
</organism>
<dbReference type="NCBIfam" id="TIGR00756">
    <property type="entry name" value="PPR"/>
    <property type="match status" value="5"/>
</dbReference>
<dbReference type="GO" id="GO:0009507">
    <property type="term" value="C:chloroplast"/>
    <property type="evidence" value="ECO:0007669"/>
    <property type="project" value="TreeGrafter"/>
</dbReference>
<keyword evidence="6" id="KW-1185">Reference proteome</keyword>
<accession>A0A7J7LNV2</accession>
<dbReference type="PANTHER" id="PTHR47936:SF1">
    <property type="entry name" value="PENTATRICOPEPTIDE REPEAT-CONTAINING PROTEIN GUN1, CHLOROPLASTIC"/>
    <property type="match status" value="1"/>
</dbReference>
<dbReference type="EMBL" id="JACGCM010002131">
    <property type="protein sequence ID" value="KAF6144336.1"/>
    <property type="molecule type" value="Genomic_DNA"/>
</dbReference>
<keyword evidence="2" id="KW-0677">Repeat</keyword>
<protein>
    <recommendedName>
        <fullName evidence="7">Pentatricopeptide repeat-containing protein</fullName>
    </recommendedName>
</protein>
<feature type="repeat" description="PPR" evidence="3">
    <location>
        <begin position="195"/>
        <end position="229"/>
    </location>
</feature>
<evidence type="ECO:0000256" key="1">
    <source>
        <dbReference type="ARBA" id="ARBA00007626"/>
    </source>
</evidence>
<proteinExistence type="inferred from homology"/>
<reference evidence="5 6" key="1">
    <citation type="journal article" date="2020" name="IScience">
        <title>Genome Sequencing of the Endangered Kingdonia uniflora (Circaeasteraceae, Ranunculales) Reveals Potential Mechanisms of Evolutionary Specialization.</title>
        <authorList>
            <person name="Sun Y."/>
            <person name="Deng T."/>
            <person name="Zhang A."/>
            <person name="Moore M.J."/>
            <person name="Landis J.B."/>
            <person name="Lin N."/>
            <person name="Zhang H."/>
            <person name="Zhang X."/>
            <person name="Huang J."/>
            <person name="Zhang X."/>
            <person name="Sun H."/>
            <person name="Wang H."/>
        </authorList>
    </citation>
    <scope>NUCLEOTIDE SEQUENCE [LARGE SCALE GENOMIC DNA]</scope>
    <source>
        <strain evidence="5">TB1705</strain>
        <tissue evidence="5">Leaf</tissue>
    </source>
</reference>
<dbReference type="Pfam" id="PF01535">
    <property type="entry name" value="PPR"/>
    <property type="match status" value="1"/>
</dbReference>
<dbReference type="Pfam" id="PF13041">
    <property type="entry name" value="PPR_2"/>
    <property type="match status" value="2"/>
</dbReference>
<dbReference type="Gene3D" id="1.25.40.10">
    <property type="entry name" value="Tetratricopeptide repeat domain"/>
    <property type="match status" value="4"/>
</dbReference>
<dbReference type="OrthoDB" id="185373at2759"/>
<gene>
    <name evidence="5" type="ORF">GIB67_024563</name>
</gene>
<feature type="repeat" description="PPR" evidence="3">
    <location>
        <begin position="230"/>
        <end position="265"/>
    </location>
</feature>
<feature type="repeat" description="PPR" evidence="3">
    <location>
        <begin position="124"/>
        <end position="158"/>
    </location>
</feature>
<sequence length="651" mass="74615">MYGKETWSFEEVTSTLLSKERRLKGSESSLGCGQSSHYRSDCKAGKGKGTSSTKDSECDNNRLATVTRDDSDESLLVVAADGSPQDRGWVFDSGATLHVCTQGMVQQICKVFELLREQLWYRPNPGIYIKLIVMLGKCKQSEKAQSLFDSMIEEGLTINLEMYTALLSAYSRSGLIDHAFSLLNQMKNTTGCLPDVFTYSILIKSCLQIFAFSEVQKLLSDMTAQGIKPNTVTYNTLIDAYGKAGRFELMESTLIEMLHEQQCEPDVWTMNSTLRAFGGSGQIETMEKCYEKFKSAGINPNIKTFNILLGSYAKTGNYEKMSAVMEYMQKYYFSWTIVTYNVVIDAFGRAGNLKQMEYLFRLMRSERIKPNCITLCSLVSAYGRAGSAEKIGGVLRFIENSDVMLDTAFFNCLVDAYGRVGRLVEMKGVLEMMEKRGCKPDKVTYTTMIKGYSANGITGRSRELQDIISRREKIRSHAKGLQGKMEVTDRSRWLWVKSDVDNTSKYWVIREHHLKQEMEVLHGKAEERHRRLALLEDIIRKNSKHHFVKKKMPEFSVKIMEICKEREEIQCALASTKFRLLNEQENIMGRFEELLEKFESGLRLKQEFIRMIEDINKPLAQEIAVTCELFKKRIELLKDYLHVYREKLGYK</sequence>
<dbReference type="InterPro" id="IPR011990">
    <property type="entry name" value="TPR-like_helical_dom_sf"/>
</dbReference>